<evidence type="ECO:0000313" key="1">
    <source>
        <dbReference type="EMBL" id="GJE06646.1"/>
    </source>
</evidence>
<evidence type="ECO:0000313" key="2">
    <source>
        <dbReference type="Proteomes" id="UP001055102"/>
    </source>
</evidence>
<organism evidence="1 2">
    <name type="scientific">Methylobacterium jeotgali</name>
    <dbReference type="NCBI Taxonomy" id="381630"/>
    <lineage>
        <taxon>Bacteria</taxon>
        <taxon>Pseudomonadati</taxon>
        <taxon>Pseudomonadota</taxon>
        <taxon>Alphaproteobacteria</taxon>
        <taxon>Hyphomicrobiales</taxon>
        <taxon>Methylobacteriaceae</taxon>
        <taxon>Methylobacterium</taxon>
    </lineage>
</organism>
<comment type="caution">
    <text evidence="1">The sequence shown here is derived from an EMBL/GenBank/DDBJ whole genome shotgun (WGS) entry which is preliminary data.</text>
</comment>
<gene>
    <name evidence="1" type="ORF">AOPFMNJM_1968</name>
</gene>
<protein>
    <submittedName>
        <fullName evidence="1">Uncharacterized protein</fullName>
    </submittedName>
</protein>
<name>A0ABQ4SWN4_9HYPH</name>
<dbReference type="RefSeq" id="WP_238275450.1">
    <property type="nucleotide sequence ID" value="NZ_BPQR01000031.1"/>
</dbReference>
<dbReference type="Proteomes" id="UP001055102">
    <property type="component" value="Unassembled WGS sequence"/>
</dbReference>
<sequence>MSDFADLIARAVHPGMTREEREAVYTVVRDAVLKLQDREGTSPADPRFAYQQHVIEETIRDVEADLARHEALRKLEQALASQTAAHASQRRR</sequence>
<proteinExistence type="predicted"/>
<dbReference type="EMBL" id="BPQR01000031">
    <property type="protein sequence ID" value="GJE06646.1"/>
    <property type="molecule type" value="Genomic_DNA"/>
</dbReference>
<accession>A0ABQ4SWN4</accession>
<reference evidence="1" key="2">
    <citation type="submission" date="2021-08" db="EMBL/GenBank/DDBJ databases">
        <authorList>
            <person name="Tani A."/>
            <person name="Ola A."/>
            <person name="Ogura Y."/>
            <person name="Katsura K."/>
            <person name="Hayashi T."/>
        </authorList>
    </citation>
    <scope>NUCLEOTIDE SEQUENCE</scope>
    <source>
        <strain evidence="1">LMG 23639</strain>
    </source>
</reference>
<keyword evidence="2" id="KW-1185">Reference proteome</keyword>
<reference evidence="1" key="1">
    <citation type="journal article" date="2021" name="Front. Microbiol.">
        <title>Comprehensive Comparative Genomics and Phenotyping of Methylobacterium Species.</title>
        <authorList>
            <person name="Alessa O."/>
            <person name="Ogura Y."/>
            <person name="Fujitani Y."/>
            <person name="Takami H."/>
            <person name="Hayashi T."/>
            <person name="Sahin N."/>
            <person name="Tani A."/>
        </authorList>
    </citation>
    <scope>NUCLEOTIDE SEQUENCE</scope>
    <source>
        <strain evidence="1">LMG 23639</strain>
    </source>
</reference>